<protein>
    <submittedName>
        <fullName evidence="1">Uncharacterized protein</fullName>
    </submittedName>
</protein>
<sequence>MPPPSLETCTWLPAVTVPLSVRLVSVVRKSPGVPVSSLMAVMASVSLASGGVVSMTTSWCALALTMVSSPAVASTTCTE</sequence>
<dbReference type="AlphaFoldDB" id="A0A923MCW6"/>
<name>A0A923MCW6_9BURK</name>
<reference evidence="1" key="1">
    <citation type="submission" date="2020-08" db="EMBL/GenBank/DDBJ databases">
        <title>Ramlibacter sp. GTP1 16S ribosomal RNA gene genome sequencing and assembly.</title>
        <authorList>
            <person name="Kang M."/>
        </authorList>
    </citation>
    <scope>NUCLEOTIDE SEQUENCE</scope>
    <source>
        <strain evidence="1">GTP1</strain>
    </source>
</reference>
<accession>A0A923MCW6</accession>
<comment type="caution">
    <text evidence="1">The sequence shown here is derived from an EMBL/GenBank/DDBJ whole genome shotgun (WGS) entry which is preliminary data.</text>
</comment>
<dbReference type="Proteomes" id="UP000596827">
    <property type="component" value="Unassembled WGS sequence"/>
</dbReference>
<organism evidence="1 2">
    <name type="scientific">Ramlibacter albus</name>
    <dbReference type="NCBI Taxonomy" id="2079448"/>
    <lineage>
        <taxon>Bacteria</taxon>
        <taxon>Pseudomonadati</taxon>
        <taxon>Pseudomonadota</taxon>
        <taxon>Betaproteobacteria</taxon>
        <taxon>Burkholderiales</taxon>
        <taxon>Comamonadaceae</taxon>
        <taxon>Ramlibacter</taxon>
    </lineage>
</organism>
<evidence type="ECO:0000313" key="2">
    <source>
        <dbReference type="Proteomes" id="UP000596827"/>
    </source>
</evidence>
<dbReference type="EMBL" id="JACORU010000017">
    <property type="protein sequence ID" value="MBC5768432.1"/>
    <property type="molecule type" value="Genomic_DNA"/>
</dbReference>
<proteinExistence type="predicted"/>
<gene>
    <name evidence="1" type="ORF">H8R02_28485</name>
</gene>
<evidence type="ECO:0000313" key="1">
    <source>
        <dbReference type="EMBL" id="MBC5768432.1"/>
    </source>
</evidence>
<keyword evidence="2" id="KW-1185">Reference proteome</keyword>